<proteinExistence type="predicted"/>
<keyword evidence="3" id="KW-1185">Reference proteome</keyword>
<reference evidence="2" key="2">
    <citation type="submission" date="2023-05" db="EMBL/GenBank/DDBJ databases">
        <authorList>
            <consortium name="Lawrence Berkeley National Laboratory"/>
            <person name="Steindorff A."/>
            <person name="Hensen N."/>
            <person name="Bonometti L."/>
            <person name="Westerberg I."/>
            <person name="Brannstrom I.O."/>
            <person name="Guillou S."/>
            <person name="Cros-Aarteil S."/>
            <person name="Calhoun S."/>
            <person name="Haridas S."/>
            <person name="Kuo A."/>
            <person name="Mondo S."/>
            <person name="Pangilinan J."/>
            <person name="Riley R."/>
            <person name="Labutti K."/>
            <person name="Andreopoulos B."/>
            <person name="Lipzen A."/>
            <person name="Chen C."/>
            <person name="Yanf M."/>
            <person name="Daum C."/>
            <person name="Ng V."/>
            <person name="Clum A."/>
            <person name="Ohm R."/>
            <person name="Martin F."/>
            <person name="Silar P."/>
            <person name="Natvig D."/>
            <person name="Lalanne C."/>
            <person name="Gautier V."/>
            <person name="Ament-Velasquez S.L."/>
            <person name="Kruys A."/>
            <person name="Hutchinson M.I."/>
            <person name="Powell A.J."/>
            <person name="Barry K."/>
            <person name="Miller A.N."/>
            <person name="Grigoriev I.V."/>
            <person name="Debuchy R."/>
            <person name="Gladieux P."/>
            <person name="Thoren M.H."/>
            <person name="Johannesson H."/>
        </authorList>
    </citation>
    <scope>NUCLEOTIDE SEQUENCE</scope>
    <source>
        <strain evidence="2">CBS 990.96</strain>
    </source>
</reference>
<comment type="caution">
    <text evidence="2">The sequence shown here is derived from an EMBL/GenBank/DDBJ whole genome shotgun (WGS) entry which is preliminary data.</text>
</comment>
<accession>A0AAN7BGV7</accession>
<name>A0AAN7BGV7_9PEZI</name>
<evidence type="ECO:0000256" key="1">
    <source>
        <dbReference type="SAM" id="MobiDB-lite"/>
    </source>
</evidence>
<evidence type="ECO:0000313" key="3">
    <source>
        <dbReference type="Proteomes" id="UP001301958"/>
    </source>
</evidence>
<protein>
    <submittedName>
        <fullName evidence="2">Uncharacterized protein</fullName>
    </submittedName>
</protein>
<sequence>MSRKPFVITPNEESYFPKENPDQPINQASSNERLQQYQLKLMPLERDNKNRLIMECPSSVSQERDDGNGPTTPWGFVAYRTFYGDDALWERVKQKLEQARLNSINDMITNGFSRACTEASTIIYREDEAMLNGKTYADVRLLYNPQWGVPEDDGPDTTREIPPVHLAKPEGKEWRELCRYACLVIDHESMLSIDRAEPVRSERNPGWVWAIDTFEDHLSNGNEWDGRWKVDIYAIWSELYLQALWAEVDLIPYEIQQGRGDKIWRSADDW</sequence>
<evidence type="ECO:0000313" key="2">
    <source>
        <dbReference type="EMBL" id="KAK4223092.1"/>
    </source>
</evidence>
<reference evidence="2" key="1">
    <citation type="journal article" date="2023" name="Mol. Phylogenet. Evol.">
        <title>Genome-scale phylogeny and comparative genomics of the fungal order Sordariales.</title>
        <authorList>
            <person name="Hensen N."/>
            <person name="Bonometti L."/>
            <person name="Westerberg I."/>
            <person name="Brannstrom I.O."/>
            <person name="Guillou S."/>
            <person name="Cros-Aarteil S."/>
            <person name="Calhoun S."/>
            <person name="Haridas S."/>
            <person name="Kuo A."/>
            <person name="Mondo S."/>
            <person name="Pangilinan J."/>
            <person name="Riley R."/>
            <person name="LaButti K."/>
            <person name="Andreopoulos B."/>
            <person name="Lipzen A."/>
            <person name="Chen C."/>
            <person name="Yan M."/>
            <person name="Daum C."/>
            <person name="Ng V."/>
            <person name="Clum A."/>
            <person name="Steindorff A."/>
            <person name="Ohm R.A."/>
            <person name="Martin F."/>
            <person name="Silar P."/>
            <person name="Natvig D.O."/>
            <person name="Lalanne C."/>
            <person name="Gautier V."/>
            <person name="Ament-Velasquez S.L."/>
            <person name="Kruys A."/>
            <person name="Hutchinson M.I."/>
            <person name="Powell A.J."/>
            <person name="Barry K."/>
            <person name="Miller A.N."/>
            <person name="Grigoriev I.V."/>
            <person name="Debuchy R."/>
            <person name="Gladieux P."/>
            <person name="Hiltunen Thoren M."/>
            <person name="Johannesson H."/>
        </authorList>
    </citation>
    <scope>NUCLEOTIDE SEQUENCE</scope>
    <source>
        <strain evidence="2">CBS 990.96</strain>
    </source>
</reference>
<dbReference type="Proteomes" id="UP001301958">
    <property type="component" value="Unassembled WGS sequence"/>
</dbReference>
<gene>
    <name evidence="2" type="ORF">QBC38DRAFT_60015</name>
</gene>
<dbReference type="AlphaFoldDB" id="A0AAN7BGV7"/>
<organism evidence="2 3">
    <name type="scientific">Podospora fimiseda</name>
    <dbReference type="NCBI Taxonomy" id="252190"/>
    <lineage>
        <taxon>Eukaryota</taxon>
        <taxon>Fungi</taxon>
        <taxon>Dikarya</taxon>
        <taxon>Ascomycota</taxon>
        <taxon>Pezizomycotina</taxon>
        <taxon>Sordariomycetes</taxon>
        <taxon>Sordariomycetidae</taxon>
        <taxon>Sordariales</taxon>
        <taxon>Podosporaceae</taxon>
        <taxon>Podospora</taxon>
    </lineage>
</organism>
<feature type="region of interest" description="Disordered" evidence="1">
    <location>
        <begin position="1"/>
        <end position="28"/>
    </location>
</feature>
<dbReference type="EMBL" id="MU865440">
    <property type="protein sequence ID" value="KAK4223092.1"/>
    <property type="molecule type" value="Genomic_DNA"/>
</dbReference>